<dbReference type="EMBL" id="BMUU01000006">
    <property type="protein sequence ID" value="GGY40737.1"/>
    <property type="molecule type" value="Genomic_DNA"/>
</dbReference>
<dbReference type="Pfam" id="PF13520">
    <property type="entry name" value="AA_permease_2"/>
    <property type="match status" value="1"/>
</dbReference>
<feature type="transmembrane region" description="Helical" evidence="6">
    <location>
        <begin position="396"/>
        <end position="414"/>
    </location>
</feature>
<feature type="transmembrane region" description="Helical" evidence="6">
    <location>
        <begin position="372"/>
        <end position="390"/>
    </location>
</feature>
<evidence type="ECO:0000256" key="4">
    <source>
        <dbReference type="ARBA" id="ARBA00022989"/>
    </source>
</evidence>
<comment type="subcellular location">
    <subcellularLocation>
        <location evidence="1">Cell membrane</location>
        <topology evidence="1">Multi-pass membrane protein</topology>
    </subcellularLocation>
</comment>
<organism evidence="7 8">
    <name type="scientific">Streptomyces xanthochromogenes</name>
    <dbReference type="NCBI Taxonomy" id="67384"/>
    <lineage>
        <taxon>Bacteria</taxon>
        <taxon>Bacillati</taxon>
        <taxon>Actinomycetota</taxon>
        <taxon>Actinomycetes</taxon>
        <taxon>Kitasatosporales</taxon>
        <taxon>Streptomycetaceae</taxon>
        <taxon>Streptomyces</taxon>
    </lineage>
</organism>
<feature type="transmembrane region" description="Helical" evidence="6">
    <location>
        <begin position="88"/>
        <end position="108"/>
    </location>
</feature>
<comment type="caution">
    <text evidence="7">The sequence shown here is derived from an EMBL/GenBank/DDBJ whole genome shotgun (WGS) entry which is preliminary data.</text>
</comment>
<accession>A0ABQ3AB23</accession>
<dbReference type="PIRSF" id="PIRSF006060">
    <property type="entry name" value="AA_transporter"/>
    <property type="match status" value="1"/>
</dbReference>
<proteinExistence type="predicted"/>
<gene>
    <name evidence="7" type="ORF">GCM10010326_38490</name>
</gene>
<feature type="transmembrane region" description="Helical" evidence="6">
    <location>
        <begin position="184"/>
        <end position="205"/>
    </location>
</feature>
<evidence type="ECO:0000313" key="7">
    <source>
        <dbReference type="EMBL" id="GGY40737.1"/>
    </source>
</evidence>
<dbReference type="PANTHER" id="PTHR42770:SF13">
    <property type="entry name" value="L-METHIONINE_BRANCHED-CHAIN AMINO ACID EXPORTER YJEH"/>
    <property type="match status" value="1"/>
</dbReference>
<keyword evidence="2" id="KW-1003">Cell membrane</keyword>
<feature type="transmembrane region" description="Helical" evidence="6">
    <location>
        <begin position="41"/>
        <end position="62"/>
    </location>
</feature>
<sequence length="429" mass="44333">MSGLQKSLGGAVGTFLALSTILGSGMMILPGTSYQELGRSAWMPWAIAAVSVIPLLYCYAWLGRRYPSASGVAHYSEVAFGRPTGRSAGLLATLALVAGIPATAITGGRYVAEFSGVPSLAWLFPVAVLAAATVIGCLGTNVSGKVQVALVLALFVLVTCTSLVALGVHGVRAPSADVPPLGELGSVLTAVYVAFTGWETVAFTFEEHKRPDAIPRIFAASYVIVVALYGLVLLGLFSAVDPGDKALDQAPLLRLAERSLGELGRPVTLALVVAAITANVCASVLALSRLVFGMARSGFLPGALSRVRERDGNPVTSVLAVGAVLTVIAVLGATGVMSFTLLFVLSGGIYFVLYGLGAASYTKLAGHGTPRLVAALCAVTVVAVTVLAGPPMWLCWALFALVLLVTAVLARRTARRDPSTRARADEPVR</sequence>
<evidence type="ECO:0000256" key="5">
    <source>
        <dbReference type="ARBA" id="ARBA00023136"/>
    </source>
</evidence>
<feature type="transmembrane region" description="Helical" evidence="6">
    <location>
        <begin position="120"/>
        <end position="138"/>
    </location>
</feature>
<feature type="transmembrane region" description="Helical" evidence="6">
    <location>
        <begin position="267"/>
        <end position="292"/>
    </location>
</feature>
<dbReference type="Gene3D" id="1.20.1740.10">
    <property type="entry name" value="Amino acid/polyamine transporter I"/>
    <property type="match status" value="1"/>
</dbReference>
<evidence type="ECO:0000256" key="1">
    <source>
        <dbReference type="ARBA" id="ARBA00004651"/>
    </source>
</evidence>
<name>A0ABQ3AB23_9ACTN</name>
<keyword evidence="3 6" id="KW-0812">Transmembrane</keyword>
<dbReference type="InterPro" id="IPR050367">
    <property type="entry name" value="APC_superfamily"/>
</dbReference>
<dbReference type="InterPro" id="IPR002293">
    <property type="entry name" value="AA/rel_permease1"/>
</dbReference>
<reference evidence="8" key="1">
    <citation type="journal article" date="2019" name="Int. J. Syst. Evol. Microbiol.">
        <title>The Global Catalogue of Microorganisms (GCM) 10K type strain sequencing project: providing services to taxonomists for standard genome sequencing and annotation.</title>
        <authorList>
            <consortium name="The Broad Institute Genomics Platform"/>
            <consortium name="The Broad Institute Genome Sequencing Center for Infectious Disease"/>
            <person name="Wu L."/>
            <person name="Ma J."/>
        </authorList>
    </citation>
    <scope>NUCLEOTIDE SEQUENCE [LARGE SCALE GENOMIC DNA]</scope>
    <source>
        <strain evidence="8">JCM 4594</strain>
    </source>
</reference>
<evidence type="ECO:0000313" key="8">
    <source>
        <dbReference type="Proteomes" id="UP000600946"/>
    </source>
</evidence>
<feature type="transmembrane region" description="Helical" evidence="6">
    <location>
        <begin position="313"/>
        <end position="333"/>
    </location>
</feature>
<dbReference type="GeneID" id="96291792"/>
<feature type="transmembrane region" description="Helical" evidence="6">
    <location>
        <begin position="217"/>
        <end position="240"/>
    </location>
</feature>
<keyword evidence="4 6" id="KW-1133">Transmembrane helix</keyword>
<feature type="transmembrane region" description="Helical" evidence="6">
    <location>
        <begin position="7"/>
        <end position="29"/>
    </location>
</feature>
<feature type="transmembrane region" description="Helical" evidence="6">
    <location>
        <begin position="339"/>
        <end position="360"/>
    </location>
</feature>
<keyword evidence="8" id="KW-1185">Reference proteome</keyword>
<evidence type="ECO:0000256" key="3">
    <source>
        <dbReference type="ARBA" id="ARBA00022692"/>
    </source>
</evidence>
<keyword evidence="5 6" id="KW-0472">Membrane</keyword>
<evidence type="ECO:0000256" key="2">
    <source>
        <dbReference type="ARBA" id="ARBA00022475"/>
    </source>
</evidence>
<dbReference type="PANTHER" id="PTHR42770">
    <property type="entry name" value="AMINO ACID TRANSPORTER-RELATED"/>
    <property type="match status" value="1"/>
</dbReference>
<evidence type="ECO:0000256" key="6">
    <source>
        <dbReference type="SAM" id="Phobius"/>
    </source>
</evidence>
<dbReference type="Proteomes" id="UP000600946">
    <property type="component" value="Unassembled WGS sequence"/>
</dbReference>
<dbReference type="RefSeq" id="WP_190027740.1">
    <property type="nucleotide sequence ID" value="NZ_BMUU01000006.1"/>
</dbReference>
<protein>
    <submittedName>
        <fullName evidence="7">L-methionine/branched-chain amino acid transporter</fullName>
    </submittedName>
</protein>
<feature type="transmembrane region" description="Helical" evidence="6">
    <location>
        <begin position="150"/>
        <end position="172"/>
    </location>
</feature>